<dbReference type="InterPro" id="IPR042099">
    <property type="entry name" value="ANL_N_sf"/>
</dbReference>
<dbReference type="Gene3D" id="3.30.559.30">
    <property type="entry name" value="Nonribosomal peptide synthetase, condensation domain"/>
    <property type="match status" value="1"/>
</dbReference>
<dbReference type="PANTHER" id="PTHR45527:SF1">
    <property type="entry name" value="FATTY ACID SYNTHASE"/>
    <property type="match status" value="1"/>
</dbReference>
<dbReference type="InterPro" id="IPR000873">
    <property type="entry name" value="AMP-dep_synth/lig_dom"/>
</dbReference>
<dbReference type="InterPro" id="IPR020845">
    <property type="entry name" value="AMP-binding_CS"/>
</dbReference>
<comment type="similarity">
    <text evidence="2">Belongs to the ATP-dependent AMP-binding enzyme family.</text>
</comment>
<dbReference type="PROSITE" id="PS00012">
    <property type="entry name" value="PHOSPHOPANTETHEINE"/>
    <property type="match status" value="1"/>
</dbReference>
<dbReference type="EMBL" id="FMIA01000002">
    <property type="protein sequence ID" value="SCL65628.1"/>
    <property type="molecule type" value="Genomic_DNA"/>
</dbReference>
<feature type="domain" description="Carrier" evidence="6">
    <location>
        <begin position="1410"/>
        <end position="1484"/>
    </location>
</feature>
<evidence type="ECO:0000256" key="3">
    <source>
        <dbReference type="ARBA" id="ARBA00022450"/>
    </source>
</evidence>
<keyword evidence="7" id="KW-0560">Oxidoreductase</keyword>
<dbReference type="FunFam" id="3.40.50.980:FF:000001">
    <property type="entry name" value="Non-ribosomal peptide synthetase"/>
    <property type="match status" value="1"/>
</dbReference>
<dbReference type="InterPro" id="IPR036661">
    <property type="entry name" value="Luciferase-like_sf"/>
</dbReference>
<organism evidence="7 8">
    <name type="scientific">Micromonospora yangpuensis</name>
    <dbReference type="NCBI Taxonomy" id="683228"/>
    <lineage>
        <taxon>Bacteria</taxon>
        <taxon>Bacillati</taxon>
        <taxon>Actinomycetota</taxon>
        <taxon>Actinomycetes</taxon>
        <taxon>Micromonosporales</taxon>
        <taxon>Micromonosporaceae</taxon>
        <taxon>Micromonospora</taxon>
    </lineage>
</organism>
<keyword evidence="4" id="KW-0597">Phosphoprotein</keyword>
<protein>
    <submittedName>
        <fullName evidence="7">Natural product biosynthesis luciferase-like monooxygenase domain-containing protein</fullName>
    </submittedName>
</protein>
<name>A0A1C6VH01_9ACTN</name>
<dbReference type="Pfam" id="PF00550">
    <property type="entry name" value="PP-binding"/>
    <property type="match status" value="1"/>
</dbReference>
<dbReference type="GO" id="GO:0016705">
    <property type="term" value="F:oxidoreductase activity, acting on paired donors, with incorporation or reduction of molecular oxygen"/>
    <property type="evidence" value="ECO:0007669"/>
    <property type="project" value="InterPro"/>
</dbReference>
<keyword evidence="8" id="KW-1185">Reference proteome</keyword>
<dbReference type="PROSITE" id="PS00455">
    <property type="entry name" value="AMP_BINDING"/>
    <property type="match status" value="1"/>
</dbReference>
<dbReference type="InterPro" id="IPR020806">
    <property type="entry name" value="PKS_PP-bd"/>
</dbReference>
<reference evidence="7 8" key="1">
    <citation type="submission" date="2016-06" db="EMBL/GenBank/DDBJ databases">
        <authorList>
            <person name="Kjaerup R.B."/>
            <person name="Dalgaard T.S."/>
            <person name="Juul-Madsen H.R."/>
        </authorList>
    </citation>
    <scope>NUCLEOTIDE SEQUENCE [LARGE SCALE GENOMIC DNA]</scope>
    <source>
        <strain evidence="7 8">DSM 45577</strain>
    </source>
</reference>
<dbReference type="Proteomes" id="UP000198937">
    <property type="component" value="Unassembled WGS sequence"/>
</dbReference>
<dbReference type="GO" id="GO:0004497">
    <property type="term" value="F:monooxygenase activity"/>
    <property type="evidence" value="ECO:0007669"/>
    <property type="project" value="UniProtKB-KW"/>
</dbReference>
<dbReference type="STRING" id="683228.GA0070617_5820"/>
<dbReference type="CDD" id="cd19531">
    <property type="entry name" value="LCL_NRPS-like"/>
    <property type="match status" value="1"/>
</dbReference>
<sequence length="1757" mass="187840">MIDRPDMRDRLMALPPTQRAQLIQQLRAARAGRPVAGAIPVVGRDEPLPLSYAQQRLYFLDQLAPGLPLYNIPYALRLRGAVELDLLADALRRVVGRHEVLRTRYVHTEAGPRQVVDPPPDRLDLPVHDLPGIPPQERDQRARELAAELAAQPFDLAAGPLFRATVARLDPDDHVLVLAVHHIATDAWSTGLLVRELGEFYATSRAGGTPGLAPLAVQYADYATWQQRQLAGDGATRHLTYWRDRLAGLPVLDLPTDRPRPAEPTWAGAVLGRRLPAELHRSIAALADRAGVRLLPVLLAGFTALLSRYTGQLDVPVGSIFSGRTRSEVEPLLGFFANTVVLRMSTAGDPTFGELLDRVNEAVLGAHDHQDLPFDHLVNELRPARDPSRNPLFQVALYLADGGAGQLALGDVRVDQLPVSLGTSRFDLTISAAEAPDQGGIDLELEYATELFDDDRMSRLLDHLTEVLRQVTADPDTRLSGLELLTGAERDLILGEWTATDLAPGPARLIHHAVAEQVRRTPDAVAVVHGDTRLSYAELAERADRLAARLRAVGARPGTLVGICAGRSAELVVALLAVLRSGAAYVPLDPEYPLARLRLMLDDAEPVAVLVDEAGRECLGPLPAGPRLVDLADAAADDGPERDADDRPERDADGGAEPVAAVDDVLAGDAAYVIYTSGSTGRPKGVVVEHAQVLNFFLAMDQQIEVGGEDGPGTWLAVTSVSFDISVLELLWTLTRGLRVVVAGGRAADVLPARPAPRTPTDTAFSLFYFASDAELPGDRYQLLLDGARFADRHGFSAVWVPERHFHAFGGNYPSPAVVASALSMVTERVAIRAGSVVLPLHHPVRVAEEWSVIDNLSHGRVGLSVASGWHADDFVFAPDNYADRRTVMVEQLEAVRELWRGGSVRLPGGAGAPVDVRIRPRPVQPELPVWITAAGSPETFRKAGAIGANLLTHLLGQDVDQLAEKIAGYRAAHREATGTDGHVTLMLHAFVGDDHDRVLRTVRGPFIEYLRGSLDLVRTLAQRMGMDVAAGTVSADDIDVVLDHAFDRYVHESGLFGTPEDCLPLVDRLVGVGVDEIACLVDFGVDRDEVLAALPHLDRLRRLVTGAQPTQTGRDQGPDDPADESVPALIARHGVTHLQCTPALARLLVEHPHGRAGLARLRTLLVGGEALPGALLAALTDATDARIVNMYGPTETTIWSTTQPAGEPGDTAAAAVPIGRPIANTVVRVLDRWQRPVPVGITGELSIGGAGVTRGYHRRPALTAERYGPDAAGTGRLYRTGDLVRWRSDGRLEFHGRADHQVKVRGFRIELGEIEAALRAVPGVGNAAVVTRASAGGEARLVAYLVAAAGEPRPDTEDLRVALRAHLPEHMVPAAYEWLDALPLTPNNKVDTAALPEPGQAAPATPMLAPRNDVERTLAEVWCEVLELDQVSVLANFFELGGNSIVAIRVVDLVNRRGLGISVRLLFTHQSIAELARAVGGTAEENTGGPVPLHPGTGRPPVWFVHSSGGSSLAYLHLAGHLGADRPGYGIDAVGLTGTPPLTSVPEMAERYAALIRATTPQGPYHLVGWSTGGGLALAVAQRLRADGAEVGLLALLDAAPPPMLAEPPETAEVLALFAADFALSIGAQPPALEAAELRGRPEPEQFDVLLARLADAGLTAGMRPADVAARARVFLATVAAGAVWRPEPFAGPVDLLLATDGGDPQRFRTGWGALVTGGLREHRVAGDHYAMMGQPAAPALAATLRDLLTEREAGR</sequence>
<evidence type="ECO:0000313" key="7">
    <source>
        <dbReference type="EMBL" id="SCL65628.1"/>
    </source>
</evidence>
<dbReference type="InterPro" id="IPR001031">
    <property type="entry name" value="Thioesterase"/>
</dbReference>
<gene>
    <name evidence="7" type="ORF">GA0070617_5820</name>
</gene>
<dbReference type="GO" id="GO:0044550">
    <property type="term" value="P:secondary metabolite biosynthetic process"/>
    <property type="evidence" value="ECO:0007669"/>
    <property type="project" value="TreeGrafter"/>
</dbReference>
<comment type="cofactor">
    <cofactor evidence="1">
        <name>pantetheine 4'-phosphate</name>
        <dbReference type="ChEBI" id="CHEBI:47942"/>
    </cofactor>
</comment>
<evidence type="ECO:0000256" key="5">
    <source>
        <dbReference type="SAM" id="MobiDB-lite"/>
    </source>
</evidence>
<keyword evidence="7" id="KW-0503">Monooxygenase</keyword>
<dbReference type="GO" id="GO:0005737">
    <property type="term" value="C:cytoplasm"/>
    <property type="evidence" value="ECO:0007669"/>
    <property type="project" value="TreeGrafter"/>
</dbReference>
<dbReference type="SUPFAM" id="SSF47336">
    <property type="entry name" value="ACP-like"/>
    <property type="match status" value="1"/>
</dbReference>
<dbReference type="InterPro" id="IPR009081">
    <property type="entry name" value="PP-bd_ACP"/>
</dbReference>
<dbReference type="InterPro" id="IPR025110">
    <property type="entry name" value="AMP-bd_C"/>
</dbReference>
<dbReference type="Pfam" id="PF00501">
    <property type="entry name" value="AMP-binding"/>
    <property type="match status" value="2"/>
</dbReference>
<feature type="region of interest" description="Disordered" evidence="5">
    <location>
        <begin position="1106"/>
        <end position="1126"/>
    </location>
</feature>
<dbReference type="InterPro" id="IPR001242">
    <property type="entry name" value="Condensation_dom"/>
</dbReference>
<evidence type="ECO:0000259" key="6">
    <source>
        <dbReference type="PROSITE" id="PS50075"/>
    </source>
</evidence>
<keyword evidence="3" id="KW-0596">Phosphopantetheine</keyword>
<feature type="compositionally biased region" description="Basic and acidic residues" evidence="5">
    <location>
        <begin position="639"/>
        <end position="653"/>
    </location>
</feature>
<dbReference type="Gene3D" id="3.40.50.12780">
    <property type="entry name" value="N-terminal domain of ligase-like"/>
    <property type="match status" value="1"/>
</dbReference>
<dbReference type="SUPFAM" id="SSF53474">
    <property type="entry name" value="alpha/beta-Hydrolases"/>
    <property type="match status" value="1"/>
</dbReference>
<dbReference type="Pfam" id="PF13193">
    <property type="entry name" value="AMP-binding_C"/>
    <property type="match status" value="1"/>
</dbReference>
<dbReference type="Gene3D" id="3.30.559.10">
    <property type="entry name" value="Chloramphenicol acetyltransferase-like domain"/>
    <property type="match status" value="1"/>
</dbReference>
<accession>A0A1C6VH01</accession>
<dbReference type="Gene3D" id="3.20.20.30">
    <property type="entry name" value="Luciferase-like domain"/>
    <property type="match status" value="1"/>
</dbReference>
<dbReference type="GO" id="GO:0008610">
    <property type="term" value="P:lipid biosynthetic process"/>
    <property type="evidence" value="ECO:0007669"/>
    <property type="project" value="UniProtKB-ARBA"/>
</dbReference>
<dbReference type="Pfam" id="PF00975">
    <property type="entry name" value="Thioesterase"/>
    <property type="match status" value="1"/>
</dbReference>
<dbReference type="InterPro" id="IPR029058">
    <property type="entry name" value="AB_hydrolase_fold"/>
</dbReference>
<dbReference type="Pfam" id="PF00668">
    <property type="entry name" value="Condensation"/>
    <property type="match status" value="1"/>
</dbReference>
<feature type="region of interest" description="Disordered" evidence="5">
    <location>
        <begin position="636"/>
        <end position="658"/>
    </location>
</feature>
<dbReference type="InterPro" id="IPR020802">
    <property type="entry name" value="TesA-like"/>
</dbReference>
<dbReference type="GO" id="GO:0043041">
    <property type="term" value="P:amino acid activation for nonribosomal peptide biosynthetic process"/>
    <property type="evidence" value="ECO:0007669"/>
    <property type="project" value="TreeGrafter"/>
</dbReference>
<dbReference type="InterPro" id="IPR006162">
    <property type="entry name" value="Ppantetheine_attach_site"/>
</dbReference>
<proteinExistence type="inferred from homology"/>
<dbReference type="Pfam" id="PF00296">
    <property type="entry name" value="Bac_luciferase"/>
    <property type="match status" value="1"/>
</dbReference>
<dbReference type="InterPro" id="IPR023213">
    <property type="entry name" value="CAT-like_dom_sf"/>
</dbReference>
<dbReference type="GO" id="GO:0031177">
    <property type="term" value="F:phosphopantetheine binding"/>
    <property type="evidence" value="ECO:0007669"/>
    <property type="project" value="InterPro"/>
</dbReference>
<dbReference type="InterPro" id="IPR045851">
    <property type="entry name" value="AMP-bd_C_sf"/>
</dbReference>
<dbReference type="Gene3D" id="3.40.50.980">
    <property type="match status" value="2"/>
</dbReference>
<evidence type="ECO:0000256" key="1">
    <source>
        <dbReference type="ARBA" id="ARBA00001957"/>
    </source>
</evidence>
<dbReference type="PANTHER" id="PTHR45527">
    <property type="entry name" value="NONRIBOSOMAL PEPTIDE SYNTHETASE"/>
    <property type="match status" value="1"/>
</dbReference>
<dbReference type="Gene3D" id="3.40.50.1820">
    <property type="entry name" value="alpha/beta hydrolase"/>
    <property type="match status" value="1"/>
</dbReference>
<dbReference type="InterPro" id="IPR011251">
    <property type="entry name" value="Luciferase-like_dom"/>
</dbReference>
<dbReference type="InterPro" id="IPR024011">
    <property type="entry name" value="Biosynth_lucif-like_mOase_dom"/>
</dbReference>
<dbReference type="RefSeq" id="WP_139135805.1">
    <property type="nucleotide sequence ID" value="NZ_BMMJ01000003.1"/>
</dbReference>
<dbReference type="SUPFAM" id="SSF56801">
    <property type="entry name" value="Acetyl-CoA synthetase-like"/>
    <property type="match status" value="2"/>
</dbReference>
<dbReference type="OrthoDB" id="5169673at2"/>
<dbReference type="InterPro" id="IPR036736">
    <property type="entry name" value="ACP-like_sf"/>
</dbReference>
<dbReference type="SMART" id="SM00823">
    <property type="entry name" value="PKS_PP"/>
    <property type="match status" value="1"/>
</dbReference>
<dbReference type="SUPFAM" id="SSF51679">
    <property type="entry name" value="Bacterial luciferase-like"/>
    <property type="match status" value="1"/>
</dbReference>
<dbReference type="SUPFAM" id="SSF52777">
    <property type="entry name" value="CoA-dependent acyltransferases"/>
    <property type="match status" value="2"/>
</dbReference>
<dbReference type="SMART" id="SM00824">
    <property type="entry name" value="PKS_TE"/>
    <property type="match status" value="1"/>
</dbReference>
<dbReference type="NCBIfam" id="TIGR04020">
    <property type="entry name" value="seco_metab_LLM"/>
    <property type="match status" value="1"/>
</dbReference>
<dbReference type="FunFam" id="1.10.1200.10:FF:000005">
    <property type="entry name" value="Nonribosomal peptide synthetase 1"/>
    <property type="match status" value="1"/>
</dbReference>
<dbReference type="Gene3D" id="1.10.1200.10">
    <property type="entry name" value="ACP-like"/>
    <property type="match status" value="1"/>
</dbReference>
<evidence type="ECO:0000256" key="2">
    <source>
        <dbReference type="ARBA" id="ARBA00006432"/>
    </source>
</evidence>
<dbReference type="PROSITE" id="PS50075">
    <property type="entry name" value="CARRIER"/>
    <property type="match status" value="1"/>
</dbReference>
<evidence type="ECO:0000256" key="4">
    <source>
        <dbReference type="ARBA" id="ARBA00022553"/>
    </source>
</evidence>
<evidence type="ECO:0000313" key="8">
    <source>
        <dbReference type="Proteomes" id="UP000198937"/>
    </source>
</evidence>
<dbReference type="FunFam" id="3.30.300.30:FF:000010">
    <property type="entry name" value="Enterobactin synthetase component F"/>
    <property type="match status" value="1"/>
</dbReference>
<dbReference type="Gene3D" id="3.30.300.30">
    <property type="match status" value="1"/>
</dbReference>